<feature type="region of interest" description="Disordered" evidence="1">
    <location>
        <begin position="74"/>
        <end position="102"/>
    </location>
</feature>
<organism evidence="2 3">
    <name type="scientific">Kitasatospora cystarginea</name>
    <dbReference type="NCBI Taxonomy" id="58350"/>
    <lineage>
        <taxon>Bacteria</taxon>
        <taxon>Bacillati</taxon>
        <taxon>Actinomycetota</taxon>
        <taxon>Actinomycetes</taxon>
        <taxon>Kitasatosporales</taxon>
        <taxon>Streptomycetaceae</taxon>
        <taxon>Kitasatospora</taxon>
    </lineage>
</organism>
<dbReference type="Proteomes" id="UP001500305">
    <property type="component" value="Unassembled WGS sequence"/>
</dbReference>
<evidence type="ECO:0000313" key="2">
    <source>
        <dbReference type="EMBL" id="GAA2270976.1"/>
    </source>
</evidence>
<dbReference type="EMBL" id="BAAATR010000042">
    <property type="protein sequence ID" value="GAA2270976.1"/>
    <property type="molecule type" value="Genomic_DNA"/>
</dbReference>
<feature type="compositionally biased region" description="Low complexity" evidence="1">
    <location>
        <begin position="36"/>
        <end position="48"/>
    </location>
</feature>
<comment type="caution">
    <text evidence="2">The sequence shown here is derived from an EMBL/GenBank/DDBJ whole genome shotgun (WGS) entry which is preliminary data.</text>
</comment>
<reference evidence="2 3" key="1">
    <citation type="journal article" date="2019" name="Int. J. Syst. Evol. Microbiol.">
        <title>The Global Catalogue of Microorganisms (GCM) 10K type strain sequencing project: providing services to taxonomists for standard genome sequencing and annotation.</title>
        <authorList>
            <consortium name="The Broad Institute Genomics Platform"/>
            <consortium name="The Broad Institute Genome Sequencing Center for Infectious Disease"/>
            <person name="Wu L."/>
            <person name="Ma J."/>
        </authorList>
    </citation>
    <scope>NUCLEOTIDE SEQUENCE [LARGE SCALE GENOMIC DNA]</scope>
    <source>
        <strain evidence="2 3">JCM 7356</strain>
    </source>
</reference>
<protein>
    <submittedName>
        <fullName evidence="2">Uncharacterized protein</fullName>
    </submittedName>
</protein>
<keyword evidence="3" id="KW-1185">Reference proteome</keyword>
<proteinExistence type="predicted"/>
<feature type="compositionally biased region" description="Low complexity" evidence="1">
    <location>
        <begin position="1"/>
        <end position="20"/>
    </location>
</feature>
<name>A0ABN3ETQ1_9ACTN</name>
<sequence length="102" mass="10287">MAGTDPSGPVTSVTPVGSVPQDGAADEGGEGVSRSADAAAAVRKPWAAPETECPAPQRSPLEIRFRGHVFRFLQQPDNGGADGGPSAAVGGRILEPSAGRPR</sequence>
<evidence type="ECO:0000313" key="3">
    <source>
        <dbReference type="Proteomes" id="UP001500305"/>
    </source>
</evidence>
<accession>A0ABN3ETQ1</accession>
<evidence type="ECO:0000256" key="1">
    <source>
        <dbReference type="SAM" id="MobiDB-lite"/>
    </source>
</evidence>
<gene>
    <name evidence="2" type="ORF">GCM10010430_66050</name>
</gene>
<feature type="region of interest" description="Disordered" evidence="1">
    <location>
        <begin position="1"/>
        <end position="60"/>
    </location>
</feature>